<dbReference type="Proteomes" id="UP000238479">
    <property type="component" value="Chromosome 3"/>
</dbReference>
<sequence>MIRRVLGVRNKRRRWWIVARRCRWCRLLKMIRLKMIMVGGRRRWGQTCIGAQLSRKMWKLVTENIPIDDCLG</sequence>
<name>A0A2P6RDE9_ROSCH</name>
<protein>
    <submittedName>
        <fullName evidence="1">Uncharacterized protein</fullName>
    </submittedName>
</protein>
<organism evidence="1 2">
    <name type="scientific">Rosa chinensis</name>
    <name type="common">China rose</name>
    <dbReference type="NCBI Taxonomy" id="74649"/>
    <lineage>
        <taxon>Eukaryota</taxon>
        <taxon>Viridiplantae</taxon>
        <taxon>Streptophyta</taxon>
        <taxon>Embryophyta</taxon>
        <taxon>Tracheophyta</taxon>
        <taxon>Spermatophyta</taxon>
        <taxon>Magnoliopsida</taxon>
        <taxon>eudicotyledons</taxon>
        <taxon>Gunneridae</taxon>
        <taxon>Pentapetalae</taxon>
        <taxon>rosids</taxon>
        <taxon>fabids</taxon>
        <taxon>Rosales</taxon>
        <taxon>Rosaceae</taxon>
        <taxon>Rosoideae</taxon>
        <taxon>Rosoideae incertae sedis</taxon>
        <taxon>Rosa</taxon>
    </lineage>
</organism>
<gene>
    <name evidence="1" type="ORF">RchiOBHm_Chr3g0479591</name>
</gene>
<evidence type="ECO:0000313" key="1">
    <source>
        <dbReference type="EMBL" id="PRQ44467.1"/>
    </source>
</evidence>
<dbReference type="Gramene" id="PRQ44467">
    <property type="protein sequence ID" value="PRQ44467"/>
    <property type="gene ID" value="RchiOBHm_Chr3g0479591"/>
</dbReference>
<dbReference type="EMBL" id="PDCK01000041">
    <property type="protein sequence ID" value="PRQ44467.1"/>
    <property type="molecule type" value="Genomic_DNA"/>
</dbReference>
<reference evidence="1 2" key="1">
    <citation type="journal article" date="2018" name="Nat. Genet.">
        <title>The Rosa genome provides new insights in the design of modern roses.</title>
        <authorList>
            <person name="Bendahmane M."/>
        </authorList>
    </citation>
    <scope>NUCLEOTIDE SEQUENCE [LARGE SCALE GENOMIC DNA]</scope>
    <source>
        <strain evidence="2">cv. Old Blush</strain>
    </source>
</reference>
<proteinExistence type="predicted"/>
<keyword evidence="2" id="KW-1185">Reference proteome</keyword>
<comment type="caution">
    <text evidence="1">The sequence shown here is derived from an EMBL/GenBank/DDBJ whole genome shotgun (WGS) entry which is preliminary data.</text>
</comment>
<dbReference type="AlphaFoldDB" id="A0A2P6RDE9"/>
<accession>A0A2P6RDE9</accession>
<evidence type="ECO:0000313" key="2">
    <source>
        <dbReference type="Proteomes" id="UP000238479"/>
    </source>
</evidence>